<dbReference type="PANTHER" id="PTHR12287:SF22">
    <property type="entry name" value="EPIDERMAL GROWTH FACTOR RECEPTOR KINASE SUBSTRATE 8-LIKE PROTEIN 3"/>
    <property type="match status" value="1"/>
</dbReference>
<evidence type="ECO:0000313" key="10">
    <source>
        <dbReference type="Proteomes" id="UP001059041"/>
    </source>
</evidence>
<feature type="compositionally biased region" description="Polar residues" evidence="7">
    <location>
        <begin position="446"/>
        <end position="459"/>
    </location>
</feature>
<dbReference type="Pfam" id="PF22975">
    <property type="entry name" value="EPS8_2nd"/>
    <property type="match status" value="1"/>
</dbReference>
<protein>
    <submittedName>
        <fullName evidence="9">EPS8-like 3</fullName>
    </submittedName>
</protein>
<dbReference type="InterPro" id="IPR055093">
    <property type="entry name" value="EPS8_2nd"/>
</dbReference>
<keyword evidence="4" id="KW-0963">Cytoplasm</keyword>
<dbReference type="SUPFAM" id="SSF50729">
    <property type="entry name" value="PH domain-like"/>
    <property type="match status" value="1"/>
</dbReference>
<evidence type="ECO:0000256" key="5">
    <source>
        <dbReference type="ARBA" id="ARBA00022553"/>
    </source>
</evidence>
<feature type="compositionally biased region" description="Pro residues" evidence="7">
    <location>
        <begin position="216"/>
        <end position="228"/>
    </location>
</feature>
<feature type="compositionally biased region" description="Low complexity" evidence="7">
    <location>
        <begin position="432"/>
        <end position="445"/>
    </location>
</feature>
<feature type="region of interest" description="Disordered" evidence="7">
    <location>
        <begin position="203"/>
        <end position="264"/>
    </location>
</feature>
<evidence type="ECO:0000259" key="8">
    <source>
        <dbReference type="PROSITE" id="PS50002"/>
    </source>
</evidence>
<dbReference type="Pfam" id="PF00018">
    <property type="entry name" value="SH3_1"/>
    <property type="match status" value="1"/>
</dbReference>
<dbReference type="InterPro" id="IPR011993">
    <property type="entry name" value="PH-like_dom_sf"/>
</dbReference>
<dbReference type="GO" id="GO:0007266">
    <property type="term" value="P:Rho protein signal transduction"/>
    <property type="evidence" value="ECO:0007669"/>
    <property type="project" value="TreeGrafter"/>
</dbReference>
<organism evidence="9 10">
    <name type="scientific">Triplophysa rosa</name>
    <name type="common">Cave loach</name>
    <dbReference type="NCBI Taxonomy" id="992332"/>
    <lineage>
        <taxon>Eukaryota</taxon>
        <taxon>Metazoa</taxon>
        <taxon>Chordata</taxon>
        <taxon>Craniata</taxon>
        <taxon>Vertebrata</taxon>
        <taxon>Euteleostomi</taxon>
        <taxon>Actinopterygii</taxon>
        <taxon>Neopterygii</taxon>
        <taxon>Teleostei</taxon>
        <taxon>Ostariophysi</taxon>
        <taxon>Cypriniformes</taxon>
        <taxon>Nemacheilidae</taxon>
        <taxon>Triplophysa</taxon>
    </lineage>
</organism>
<dbReference type="InterPro" id="IPR039801">
    <property type="entry name" value="EPS8-like"/>
</dbReference>
<dbReference type="Proteomes" id="UP001059041">
    <property type="component" value="Linkage Group LG17"/>
</dbReference>
<evidence type="ECO:0000256" key="2">
    <source>
        <dbReference type="ARBA" id="ARBA00006197"/>
    </source>
</evidence>
<dbReference type="InterPro" id="IPR036028">
    <property type="entry name" value="SH3-like_dom_sf"/>
</dbReference>
<dbReference type="PROSITE" id="PS50002">
    <property type="entry name" value="SH3"/>
    <property type="match status" value="1"/>
</dbReference>
<dbReference type="Gene3D" id="1.10.150.50">
    <property type="entry name" value="Transcription Factor, Ets-1"/>
    <property type="match status" value="1"/>
</dbReference>
<keyword evidence="3 6" id="KW-0728">SH3 domain</keyword>
<feature type="region of interest" description="Disordered" evidence="7">
    <location>
        <begin position="428"/>
        <end position="474"/>
    </location>
</feature>
<dbReference type="Gene3D" id="2.30.29.30">
    <property type="entry name" value="Pleckstrin-homology domain (PH domain)/Phosphotyrosine-binding domain (PTB)"/>
    <property type="match status" value="1"/>
</dbReference>
<evidence type="ECO:0000256" key="6">
    <source>
        <dbReference type="PROSITE-ProRule" id="PRU00192"/>
    </source>
</evidence>
<evidence type="ECO:0000256" key="3">
    <source>
        <dbReference type="ARBA" id="ARBA00022443"/>
    </source>
</evidence>
<gene>
    <name evidence="9" type="ORF">IRJ41_019796</name>
</gene>
<accession>A0A9W7TJI0</accession>
<comment type="caution">
    <text evidence="9">The sequence shown here is derived from an EMBL/GenBank/DDBJ whole genome shotgun (WGS) entry which is preliminary data.</text>
</comment>
<comment type="similarity">
    <text evidence="2">Belongs to the EPS8 family.</text>
</comment>
<sequence length="640" mass="72263">MYGGNPVPVFPLSRGFSPEPFSQKSGMSRPSGKSIYMQRKEYAESMSRQQDDFQYRVEHLFTCEFDGREVSNIEDCVTRLKSLDSKGKVWGQDMIMGLQGNYLQLCDIETKEVLESMNLNSIKKTNSVLDSCVYDSLLIIVVQDYSQRAPQAFLFQCEESGAQDVLNDLNRAIQQGGGDVTPPLKEPQLDIRSNLENILGRGFPGSFKRPTITPQPSTPPPPEYPPPQFNNYQDYDDREPSPIALTPRDERYELEPTPPPYTDMERNAEIFNHVAGDIEIFINKFGAVLPKNDVNKKKKKEKKAKTQAGNVPPVDEYVSCLQKIKYGFNLLGKLDGYLKNPPASDFVHSIFSSLGFVVSQYPPNIPPTVLSPMLTEKALLLLGVVVTSEEDRMWASLGDSWNIPRSKWPNGDQIPPYYPVFYDGWQAPPPTQSQTTPPRSQLSQQNSEQFPPRNVSQRPLEQDDRPWSAPPIRRSPEPPLYMRVMYDFMARNSQELNVVKGEVVQVIDKSRQWWKVKKSRGEEGHVPNNVLEPADREAPTANHGRGGAAPIYSQQNMRGPPPLDMKSRPEEVRAWLQYKGFSKGTVQSLGVFDGAMLLGMKQDDIRAICPEEGSRVFFQLQSVRSTIALASEAEYPYGPR</sequence>
<proteinExistence type="inferred from homology"/>
<dbReference type="GO" id="GO:0003779">
    <property type="term" value="F:actin binding"/>
    <property type="evidence" value="ECO:0007669"/>
    <property type="project" value="TreeGrafter"/>
</dbReference>
<dbReference type="CDD" id="cd01210">
    <property type="entry name" value="PTB_EPS8"/>
    <property type="match status" value="1"/>
</dbReference>
<keyword evidence="10" id="KW-1185">Reference proteome</keyword>
<feature type="region of interest" description="Disordered" evidence="7">
    <location>
        <begin position="522"/>
        <end position="566"/>
    </location>
</feature>
<evidence type="ECO:0000256" key="4">
    <source>
        <dbReference type="ARBA" id="ARBA00022490"/>
    </source>
</evidence>
<feature type="domain" description="SH3" evidence="8">
    <location>
        <begin position="477"/>
        <end position="536"/>
    </location>
</feature>
<dbReference type="Pfam" id="PF18016">
    <property type="entry name" value="SAM_3"/>
    <property type="match status" value="1"/>
</dbReference>
<dbReference type="AlphaFoldDB" id="A0A9W7TJI0"/>
<name>A0A9W7TJI0_TRIRA</name>
<dbReference type="InterPro" id="IPR013625">
    <property type="entry name" value="PTB"/>
</dbReference>
<dbReference type="InterPro" id="IPR035462">
    <property type="entry name" value="Eps8_SH3"/>
</dbReference>
<dbReference type="InterPro" id="IPR033928">
    <property type="entry name" value="EPS8_PTB"/>
</dbReference>
<evidence type="ECO:0000256" key="1">
    <source>
        <dbReference type="ARBA" id="ARBA00004496"/>
    </source>
</evidence>
<dbReference type="CDD" id="cd11764">
    <property type="entry name" value="SH3_Eps8"/>
    <property type="match status" value="1"/>
</dbReference>
<dbReference type="InterPro" id="IPR041418">
    <property type="entry name" value="SAM_3"/>
</dbReference>
<dbReference type="GO" id="GO:1900029">
    <property type="term" value="P:positive regulation of ruffle assembly"/>
    <property type="evidence" value="ECO:0007669"/>
    <property type="project" value="TreeGrafter"/>
</dbReference>
<dbReference type="SUPFAM" id="SSF47769">
    <property type="entry name" value="SAM/Pointed domain"/>
    <property type="match status" value="1"/>
</dbReference>
<dbReference type="Pfam" id="PF08416">
    <property type="entry name" value="PTB"/>
    <property type="match status" value="1"/>
</dbReference>
<dbReference type="GO" id="GO:0035023">
    <property type="term" value="P:regulation of Rho protein signal transduction"/>
    <property type="evidence" value="ECO:0007669"/>
    <property type="project" value="TreeGrafter"/>
</dbReference>
<evidence type="ECO:0000256" key="7">
    <source>
        <dbReference type="SAM" id="MobiDB-lite"/>
    </source>
</evidence>
<dbReference type="GO" id="GO:0032587">
    <property type="term" value="C:ruffle membrane"/>
    <property type="evidence" value="ECO:0007669"/>
    <property type="project" value="TreeGrafter"/>
</dbReference>
<keyword evidence="5" id="KW-0597">Phosphoprotein</keyword>
<reference evidence="9" key="1">
    <citation type="submission" date="2021-02" db="EMBL/GenBank/DDBJ databases">
        <title>Comparative genomics reveals that relaxation of natural selection precedes convergent phenotypic evolution of cavefish.</title>
        <authorList>
            <person name="Peng Z."/>
        </authorList>
    </citation>
    <scope>NUCLEOTIDE SEQUENCE</scope>
    <source>
        <tissue evidence="9">Muscle</tissue>
    </source>
</reference>
<dbReference type="SUPFAM" id="SSF50044">
    <property type="entry name" value="SH3-domain"/>
    <property type="match status" value="1"/>
</dbReference>
<dbReference type="Gene3D" id="2.30.30.40">
    <property type="entry name" value="SH3 Domains"/>
    <property type="match status" value="1"/>
</dbReference>
<dbReference type="PANTHER" id="PTHR12287">
    <property type="entry name" value="EPIDERMAL GROWTH FACTOR RECEPTOR KINASE SUBSTRATE EPS8-RELATED PROTEIN"/>
    <property type="match status" value="1"/>
</dbReference>
<evidence type="ECO:0000313" key="9">
    <source>
        <dbReference type="EMBL" id="KAI7797846.1"/>
    </source>
</evidence>
<dbReference type="EMBL" id="JAFHDT010000017">
    <property type="protein sequence ID" value="KAI7797846.1"/>
    <property type="molecule type" value="Genomic_DNA"/>
</dbReference>
<dbReference type="OrthoDB" id="4680325at2759"/>
<dbReference type="GO" id="GO:0031982">
    <property type="term" value="C:vesicle"/>
    <property type="evidence" value="ECO:0007669"/>
    <property type="project" value="TreeGrafter"/>
</dbReference>
<dbReference type="InterPro" id="IPR001452">
    <property type="entry name" value="SH3_domain"/>
</dbReference>
<comment type="subcellular location">
    <subcellularLocation>
        <location evidence="1">Cytoplasm</location>
    </subcellularLocation>
</comment>
<dbReference type="SMART" id="SM00326">
    <property type="entry name" value="SH3"/>
    <property type="match status" value="1"/>
</dbReference>
<dbReference type="FunFam" id="2.30.29.30:FF:000293">
    <property type="entry name" value="EPS8 like 3"/>
    <property type="match status" value="1"/>
</dbReference>
<dbReference type="GO" id="GO:0005737">
    <property type="term" value="C:cytoplasm"/>
    <property type="evidence" value="ECO:0007669"/>
    <property type="project" value="UniProtKB-SubCell"/>
</dbReference>
<dbReference type="InterPro" id="IPR013761">
    <property type="entry name" value="SAM/pointed_sf"/>
</dbReference>